<reference evidence="3" key="1">
    <citation type="journal article" date="2013" name="Nature">
        <title>Pan genome of the phytoplankton Emiliania underpins its global distribution.</title>
        <authorList>
            <person name="Read B.A."/>
            <person name="Kegel J."/>
            <person name="Klute M.J."/>
            <person name="Kuo A."/>
            <person name="Lefebvre S.C."/>
            <person name="Maumus F."/>
            <person name="Mayer C."/>
            <person name="Miller J."/>
            <person name="Monier A."/>
            <person name="Salamov A."/>
            <person name="Young J."/>
            <person name="Aguilar M."/>
            <person name="Claverie J.M."/>
            <person name="Frickenhaus S."/>
            <person name="Gonzalez K."/>
            <person name="Herman E.K."/>
            <person name="Lin Y.C."/>
            <person name="Napier J."/>
            <person name="Ogata H."/>
            <person name="Sarno A.F."/>
            <person name="Shmutz J."/>
            <person name="Schroeder D."/>
            <person name="de Vargas C."/>
            <person name="Verret F."/>
            <person name="von Dassow P."/>
            <person name="Valentin K."/>
            <person name="Van de Peer Y."/>
            <person name="Wheeler G."/>
            <person name="Dacks J.B."/>
            <person name="Delwiche C.F."/>
            <person name="Dyhrman S.T."/>
            <person name="Glockner G."/>
            <person name="John U."/>
            <person name="Richards T."/>
            <person name="Worden A.Z."/>
            <person name="Zhang X."/>
            <person name="Grigoriev I.V."/>
            <person name="Allen A.E."/>
            <person name="Bidle K."/>
            <person name="Borodovsky M."/>
            <person name="Bowler C."/>
            <person name="Brownlee C."/>
            <person name="Cock J.M."/>
            <person name="Elias M."/>
            <person name="Gladyshev V.N."/>
            <person name="Groth M."/>
            <person name="Guda C."/>
            <person name="Hadaegh A."/>
            <person name="Iglesias-Rodriguez M.D."/>
            <person name="Jenkins J."/>
            <person name="Jones B.M."/>
            <person name="Lawson T."/>
            <person name="Leese F."/>
            <person name="Lindquist E."/>
            <person name="Lobanov A."/>
            <person name="Lomsadze A."/>
            <person name="Malik S.B."/>
            <person name="Marsh M.E."/>
            <person name="Mackinder L."/>
            <person name="Mock T."/>
            <person name="Mueller-Roeber B."/>
            <person name="Pagarete A."/>
            <person name="Parker M."/>
            <person name="Probert I."/>
            <person name="Quesneville H."/>
            <person name="Raines C."/>
            <person name="Rensing S.A."/>
            <person name="Riano-Pachon D.M."/>
            <person name="Richier S."/>
            <person name="Rokitta S."/>
            <person name="Shiraiwa Y."/>
            <person name="Soanes D.M."/>
            <person name="van der Giezen M."/>
            <person name="Wahlund T.M."/>
            <person name="Williams B."/>
            <person name="Wilson W."/>
            <person name="Wolfe G."/>
            <person name="Wurch L.L."/>
        </authorList>
    </citation>
    <scope>NUCLEOTIDE SEQUENCE</scope>
</reference>
<dbReference type="EnsemblProtists" id="EOD31542">
    <property type="protein sequence ID" value="EOD31542"/>
    <property type="gene ID" value="EMIHUDRAFT_59880"/>
</dbReference>
<dbReference type="GeneID" id="17271503"/>
<dbReference type="STRING" id="2903.R1D9G6"/>
<dbReference type="RefSeq" id="XP_005778386.1">
    <property type="nucleotide sequence ID" value="XM_005778329.1"/>
</dbReference>
<dbReference type="Gene3D" id="1.10.287.110">
    <property type="entry name" value="DnaJ domain"/>
    <property type="match status" value="1"/>
</dbReference>
<evidence type="ECO:0000313" key="3">
    <source>
        <dbReference type="Proteomes" id="UP000013827"/>
    </source>
</evidence>
<dbReference type="SMART" id="SM00271">
    <property type="entry name" value="DnaJ"/>
    <property type="match status" value="1"/>
</dbReference>
<dbReference type="PaxDb" id="2903-EOD25957"/>
<dbReference type="RefSeq" id="XP_005783971.1">
    <property type="nucleotide sequence ID" value="XM_005783914.1"/>
</dbReference>
<dbReference type="InterPro" id="IPR001623">
    <property type="entry name" value="DnaJ_domain"/>
</dbReference>
<dbReference type="KEGG" id="ehx:EMIHUDRAFT_59880"/>
<dbReference type="PROSITE" id="PS00636">
    <property type="entry name" value="DNAJ_1"/>
    <property type="match status" value="1"/>
</dbReference>
<organism evidence="2 3">
    <name type="scientific">Emiliania huxleyi (strain CCMP1516)</name>
    <dbReference type="NCBI Taxonomy" id="280463"/>
    <lineage>
        <taxon>Eukaryota</taxon>
        <taxon>Haptista</taxon>
        <taxon>Haptophyta</taxon>
        <taxon>Prymnesiophyceae</taxon>
        <taxon>Isochrysidales</taxon>
        <taxon>Noelaerhabdaceae</taxon>
        <taxon>Emiliania</taxon>
    </lineage>
</organism>
<dbReference type="HOGENOM" id="CLU_017633_18_1_1"/>
<proteinExistence type="predicted"/>
<keyword evidence="3" id="KW-1185">Reference proteome</keyword>
<dbReference type="GeneID" id="17276815"/>
<dbReference type="eggNOG" id="KOG0714">
    <property type="taxonomic scope" value="Eukaryota"/>
</dbReference>
<reference evidence="2" key="2">
    <citation type="submission" date="2024-10" db="UniProtKB">
        <authorList>
            <consortium name="EnsemblProtists"/>
        </authorList>
    </citation>
    <scope>IDENTIFICATION</scope>
</reference>
<dbReference type="PROSITE" id="PS50076">
    <property type="entry name" value="DNAJ_2"/>
    <property type="match status" value="1"/>
</dbReference>
<dbReference type="PANTHER" id="PTHR24074">
    <property type="entry name" value="CO-CHAPERONE PROTEIN DJLA"/>
    <property type="match status" value="1"/>
</dbReference>
<dbReference type="CDD" id="cd06257">
    <property type="entry name" value="DnaJ"/>
    <property type="match status" value="1"/>
</dbReference>
<sequence length="68" mass="7879">YAILGVARDAPLSDIRRAFRRQAMRWHPDRCASLPELERLSAELIFKQVTLAHEVLTDEAKRRKYDAG</sequence>
<dbReference type="Pfam" id="PF00226">
    <property type="entry name" value="DnaJ"/>
    <property type="match status" value="1"/>
</dbReference>
<accession>A0A0D3K707</accession>
<dbReference type="EnsemblProtists" id="EOD25957">
    <property type="protein sequence ID" value="EOD25957"/>
    <property type="gene ID" value="EMIHUDRAFT_59874"/>
</dbReference>
<dbReference type="InterPro" id="IPR036869">
    <property type="entry name" value="J_dom_sf"/>
</dbReference>
<evidence type="ECO:0000259" key="1">
    <source>
        <dbReference type="PROSITE" id="PS50076"/>
    </source>
</evidence>
<feature type="domain" description="J" evidence="1">
    <location>
        <begin position="1"/>
        <end position="68"/>
    </location>
</feature>
<dbReference type="InterPro" id="IPR050817">
    <property type="entry name" value="DjlA_DnaK_co-chaperone"/>
</dbReference>
<dbReference type="SUPFAM" id="SSF46565">
    <property type="entry name" value="Chaperone J-domain"/>
    <property type="match status" value="1"/>
</dbReference>
<dbReference type="KEGG" id="ehx:EMIHUDRAFT_59874"/>
<evidence type="ECO:0000313" key="2">
    <source>
        <dbReference type="EnsemblProtists" id="EOD31542"/>
    </source>
</evidence>
<dbReference type="Proteomes" id="UP000013827">
    <property type="component" value="Unassembled WGS sequence"/>
</dbReference>
<dbReference type="InterPro" id="IPR018253">
    <property type="entry name" value="DnaJ_domain_CS"/>
</dbReference>
<name>A0A0D3K707_EMIH1</name>
<dbReference type="AlphaFoldDB" id="A0A0D3K707"/>
<protein>
    <recommendedName>
        <fullName evidence="1">J domain-containing protein</fullName>
    </recommendedName>
</protein>
<dbReference type="PRINTS" id="PR00625">
    <property type="entry name" value="JDOMAIN"/>
</dbReference>